<feature type="region of interest" description="Disordered" evidence="3">
    <location>
        <begin position="234"/>
        <end position="343"/>
    </location>
</feature>
<dbReference type="Gene3D" id="3.40.630.30">
    <property type="match status" value="1"/>
</dbReference>
<dbReference type="PANTHER" id="PTHR42919">
    <property type="entry name" value="N-ALPHA-ACETYLTRANSFERASE"/>
    <property type="match status" value="1"/>
</dbReference>
<proteinExistence type="predicted"/>
<dbReference type="OrthoDB" id="47374at2759"/>
<feature type="compositionally biased region" description="Low complexity" evidence="3">
    <location>
        <begin position="37"/>
        <end position="48"/>
    </location>
</feature>
<sequence length="343" mass="36686">MSLPTAKPPPPAQQSIRSFFQAKTPKYTAPPAPSRDTTTTPPIQTSTLPPVPAIPAEATIRPITAADIPPLRRINSLLLQVSYQDDFYQKATDPLAGLFSRVITWTHAGEEPKVVGAIIAHVEPDVDTSAGQIPQNLYIRSLCLLSPYRSLGLMSAALEHVVATAAKQPAMDVRSVTAHVWTENEEGLHWYAGRGFTRLEPPVKGYYWKLRPDSAWIVKRDVGANVTGCLARTNGVASRPVPSSTTAAVVNLPPPPPPMSGPPSAKSTPPPPSGPRPKAVSGQSYQTQRPEVEWNDLPADMAPALGALRKTGSESASAASSRSSSQAPRKKRDRSYPAATFGS</sequence>
<dbReference type="GO" id="GO:0031415">
    <property type="term" value="C:NatA complex"/>
    <property type="evidence" value="ECO:0007669"/>
    <property type="project" value="TreeGrafter"/>
</dbReference>
<feature type="domain" description="N-acetyltransferase" evidence="4">
    <location>
        <begin position="58"/>
        <end position="223"/>
    </location>
</feature>
<protein>
    <submittedName>
        <fullName evidence="5">GCN5-related N acetyltransferase</fullName>
    </submittedName>
</protein>
<evidence type="ECO:0000256" key="2">
    <source>
        <dbReference type="ARBA" id="ARBA00023315"/>
    </source>
</evidence>
<dbReference type="STRING" id="1380566.A0A179FN64"/>
<evidence type="ECO:0000313" key="5">
    <source>
        <dbReference type="EMBL" id="OAQ67056.1"/>
    </source>
</evidence>
<keyword evidence="1" id="KW-0808">Transferase</keyword>
<feature type="region of interest" description="Disordered" evidence="3">
    <location>
        <begin position="1"/>
        <end position="51"/>
    </location>
</feature>
<dbReference type="GeneID" id="28856185"/>
<dbReference type="AlphaFoldDB" id="A0A179FN64"/>
<dbReference type="PROSITE" id="PS51186">
    <property type="entry name" value="GNAT"/>
    <property type="match status" value="1"/>
</dbReference>
<dbReference type="PANTHER" id="PTHR42919:SF8">
    <property type="entry name" value="N-ALPHA-ACETYLTRANSFERASE 50"/>
    <property type="match status" value="1"/>
</dbReference>
<reference evidence="5 6" key="1">
    <citation type="journal article" date="2016" name="PLoS Pathog.">
        <title>Biosynthesis of antibiotic leucinostatins in bio-control fungus Purpureocillium lilacinum and their inhibition on phytophthora revealed by genome mining.</title>
        <authorList>
            <person name="Wang G."/>
            <person name="Liu Z."/>
            <person name="Lin R."/>
            <person name="Li E."/>
            <person name="Mao Z."/>
            <person name="Ling J."/>
            <person name="Yang Y."/>
            <person name="Yin W.B."/>
            <person name="Xie B."/>
        </authorList>
    </citation>
    <scope>NUCLEOTIDE SEQUENCE [LARGE SCALE GENOMIC DNA]</scope>
    <source>
        <strain evidence="5">170</strain>
    </source>
</reference>
<feature type="compositionally biased region" description="Pro residues" evidence="3">
    <location>
        <begin position="1"/>
        <end position="12"/>
    </location>
</feature>
<gene>
    <name evidence="5" type="ORF">VFPPC_14422</name>
</gene>
<organism evidence="5 6">
    <name type="scientific">Pochonia chlamydosporia 170</name>
    <dbReference type="NCBI Taxonomy" id="1380566"/>
    <lineage>
        <taxon>Eukaryota</taxon>
        <taxon>Fungi</taxon>
        <taxon>Dikarya</taxon>
        <taxon>Ascomycota</taxon>
        <taxon>Pezizomycotina</taxon>
        <taxon>Sordariomycetes</taxon>
        <taxon>Hypocreomycetidae</taxon>
        <taxon>Hypocreales</taxon>
        <taxon>Clavicipitaceae</taxon>
        <taxon>Pochonia</taxon>
    </lineage>
</organism>
<dbReference type="GO" id="GO:0016747">
    <property type="term" value="F:acyltransferase activity, transferring groups other than amino-acyl groups"/>
    <property type="evidence" value="ECO:0007669"/>
    <property type="project" value="InterPro"/>
</dbReference>
<evidence type="ECO:0000256" key="1">
    <source>
        <dbReference type="ARBA" id="ARBA00022679"/>
    </source>
</evidence>
<dbReference type="InterPro" id="IPR000182">
    <property type="entry name" value="GNAT_dom"/>
</dbReference>
<dbReference type="GO" id="GO:0007064">
    <property type="term" value="P:mitotic sister chromatid cohesion"/>
    <property type="evidence" value="ECO:0007669"/>
    <property type="project" value="TreeGrafter"/>
</dbReference>
<dbReference type="KEGG" id="pchm:VFPPC_14422"/>
<dbReference type="SUPFAM" id="SSF55729">
    <property type="entry name" value="Acyl-CoA N-acyltransferases (Nat)"/>
    <property type="match status" value="1"/>
</dbReference>
<keyword evidence="6" id="KW-1185">Reference proteome</keyword>
<dbReference type="InterPro" id="IPR016181">
    <property type="entry name" value="Acyl_CoA_acyltransferase"/>
</dbReference>
<name>A0A179FN64_METCM</name>
<dbReference type="Proteomes" id="UP000078397">
    <property type="component" value="Unassembled WGS sequence"/>
</dbReference>
<dbReference type="EMBL" id="LSBJ02000004">
    <property type="protein sequence ID" value="OAQ67056.1"/>
    <property type="molecule type" value="Genomic_DNA"/>
</dbReference>
<dbReference type="Pfam" id="PF00583">
    <property type="entry name" value="Acetyltransf_1"/>
    <property type="match status" value="1"/>
</dbReference>
<dbReference type="RefSeq" id="XP_018144143.1">
    <property type="nucleotide sequence ID" value="XM_018292191.1"/>
</dbReference>
<feature type="compositionally biased region" description="Pro residues" evidence="3">
    <location>
        <begin position="252"/>
        <end position="261"/>
    </location>
</feature>
<comment type="caution">
    <text evidence="5">The sequence shown here is derived from an EMBL/GenBank/DDBJ whole genome shotgun (WGS) entry which is preliminary data.</text>
</comment>
<feature type="compositionally biased region" description="Low complexity" evidence="3">
    <location>
        <begin position="313"/>
        <end position="327"/>
    </location>
</feature>
<evidence type="ECO:0000313" key="6">
    <source>
        <dbReference type="Proteomes" id="UP000078397"/>
    </source>
</evidence>
<keyword evidence="2" id="KW-0012">Acyltransferase</keyword>
<evidence type="ECO:0000259" key="4">
    <source>
        <dbReference type="PROSITE" id="PS51186"/>
    </source>
</evidence>
<accession>A0A179FN64</accession>
<dbReference type="CDD" id="cd04301">
    <property type="entry name" value="NAT_SF"/>
    <property type="match status" value="1"/>
</dbReference>
<dbReference type="InterPro" id="IPR051556">
    <property type="entry name" value="N-term/lysine_N-AcTrnsfr"/>
</dbReference>
<evidence type="ECO:0000256" key="3">
    <source>
        <dbReference type="SAM" id="MobiDB-lite"/>
    </source>
</evidence>